<dbReference type="Pfam" id="PF14376">
    <property type="entry name" value="Haem_bd"/>
    <property type="match status" value="1"/>
</dbReference>
<organism evidence="2 3">
    <name type="scientific">Apibacter adventoris</name>
    <dbReference type="NCBI Taxonomy" id="1679466"/>
    <lineage>
        <taxon>Bacteria</taxon>
        <taxon>Pseudomonadati</taxon>
        <taxon>Bacteroidota</taxon>
        <taxon>Flavobacteriia</taxon>
        <taxon>Flavobacteriales</taxon>
        <taxon>Weeksellaceae</taxon>
        <taxon>Apibacter</taxon>
    </lineage>
</organism>
<accession>A0A2S8A891</accession>
<reference evidence="2 3" key="1">
    <citation type="submission" date="2018-02" db="EMBL/GenBank/DDBJ databases">
        <title>Genome sequences of Apibacter spp., gut symbionts of Asian honey bees.</title>
        <authorList>
            <person name="Kwong W.K."/>
            <person name="Steele M.I."/>
            <person name="Moran N.A."/>
        </authorList>
    </citation>
    <scope>NUCLEOTIDE SEQUENCE [LARGE SCALE GENOMIC DNA]</scope>
    <source>
        <strain evidence="3">wkB301</strain>
    </source>
</reference>
<protein>
    <submittedName>
        <fullName evidence="2">Cytochrome C</fullName>
    </submittedName>
</protein>
<sequence>MKKVLIIIVIVFVFMQFFRIDKNNPIVKPEENYVTITHAPKEVESILKSSCYDCHSNESKYPWYTNIAPISWYVKDHINEGRSYLNFSEFGRYNNYQKKHIYESLYAAANEGWMPLDSYLWIHKDAKLSTKDKKILKEWFSKFVSEDKKG</sequence>
<comment type="caution">
    <text evidence="2">The sequence shown here is derived from an EMBL/GenBank/DDBJ whole genome shotgun (WGS) entry which is preliminary data.</text>
</comment>
<dbReference type="EMBL" id="PSZM01000045">
    <property type="protein sequence ID" value="PQL90781.1"/>
    <property type="molecule type" value="Genomic_DNA"/>
</dbReference>
<dbReference type="InterPro" id="IPR025992">
    <property type="entry name" value="Haem-bd"/>
</dbReference>
<evidence type="ECO:0000259" key="1">
    <source>
        <dbReference type="SMART" id="SM01235"/>
    </source>
</evidence>
<gene>
    <name evidence="2" type="ORF">C4S77_10015</name>
</gene>
<dbReference type="OrthoDB" id="196738at2"/>
<name>A0A2S8A891_9FLAO</name>
<dbReference type="SMART" id="SM01235">
    <property type="entry name" value="Haem_bd"/>
    <property type="match status" value="1"/>
</dbReference>
<dbReference type="Proteomes" id="UP000238042">
    <property type="component" value="Unassembled WGS sequence"/>
</dbReference>
<evidence type="ECO:0000313" key="2">
    <source>
        <dbReference type="EMBL" id="PQL90781.1"/>
    </source>
</evidence>
<dbReference type="AlphaFoldDB" id="A0A2S8A891"/>
<proteinExistence type="predicted"/>
<keyword evidence="3" id="KW-1185">Reference proteome</keyword>
<evidence type="ECO:0000313" key="3">
    <source>
        <dbReference type="Proteomes" id="UP000238042"/>
    </source>
</evidence>
<feature type="domain" description="Haem-binding" evidence="1">
    <location>
        <begin position="9"/>
        <end position="144"/>
    </location>
</feature>
<dbReference type="RefSeq" id="WP_105247423.1">
    <property type="nucleotide sequence ID" value="NZ_PSZM01000045.1"/>
</dbReference>